<gene>
    <name evidence="6" type="ORF">BLIN9172_00047</name>
</gene>
<dbReference type="AlphaFoldDB" id="A0A2H1HHH9"/>
<feature type="domain" description="Leucine-binding protein" evidence="5">
    <location>
        <begin position="41"/>
        <end position="169"/>
    </location>
</feature>
<dbReference type="PROSITE" id="PS51257">
    <property type="entry name" value="PROKAR_LIPOPROTEIN"/>
    <property type="match status" value="1"/>
</dbReference>
<dbReference type="PANTHER" id="PTHR30483">
    <property type="entry name" value="LEUCINE-SPECIFIC-BINDING PROTEIN"/>
    <property type="match status" value="1"/>
</dbReference>
<sequence length="223" mass="22990">MNSVSRSRRRRLSAAAIMGAIALTATACGGGGSGSGEGDSVVIGYTGPLSGGGAAYGENVKIGLEMAIADLNADGVEVDGEPVTLELKSLDDKYAPSTAASNAQRLADQDKAPVVVSPNAGAIKAIQQINSGRSNFLISAYTSDPAIVQADNPLTMMIPPNFESYATEFSETAMEHGATPAERSAETTASTMPPCPISRGPSRKPWPRSPTRSSSADHPNRPL</sequence>
<evidence type="ECO:0000256" key="3">
    <source>
        <dbReference type="SAM" id="MobiDB-lite"/>
    </source>
</evidence>
<accession>A0A2H1HHH9</accession>
<evidence type="ECO:0000256" key="1">
    <source>
        <dbReference type="ARBA" id="ARBA00010062"/>
    </source>
</evidence>
<evidence type="ECO:0000256" key="2">
    <source>
        <dbReference type="ARBA" id="ARBA00022729"/>
    </source>
</evidence>
<feature type="signal peptide" evidence="4">
    <location>
        <begin position="1"/>
        <end position="27"/>
    </location>
</feature>
<dbReference type="Gene3D" id="3.40.50.2300">
    <property type="match status" value="1"/>
</dbReference>
<dbReference type="Pfam" id="PF13458">
    <property type="entry name" value="Peripla_BP_6"/>
    <property type="match status" value="1"/>
</dbReference>
<protein>
    <submittedName>
        <fullName evidence="6">Substrate-binding protein</fullName>
    </submittedName>
</protein>
<feature type="chain" id="PRO_5013950739" evidence="4">
    <location>
        <begin position="28"/>
        <end position="223"/>
    </location>
</feature>
<keyword evidence="2 4" id="KW-0732">Signal</keyword>
<dbReference type="InterPro" id="IPR051010">
    <property type="entry name" value="BCAA_transport"/>
</dbReference>
<name>A0A2H1HHH9_BRELN</name>
<dbReference type="RefSeq" id="WP_257904146.1">
    <property type="nucleotide sequence ID" value="NZ_FXYY01000001.1"/>
</dbReference>
<evidence type="ECO:0000313" key="7">
    <source>
        <dbReference type="Proteomes" id="UP000234641"/>
    </source>
</evidence>
<proteinExistence type="inferred from homology"/>
<dbReference type="InterPro" id="IPR028081">
    <property type="entry name" value="Leu-bd"/>
</dbReference>
<comment type="similarity">
    <text evidence="1">Belongs to the leucine-binding protein family.</text>
</comment>
<dbReference type="Proteomes" id="UP000234641">
    <property type="component" value="Unassembled WGS sequence"/>
</dbReference>
<evidence type="ECO:0000256" key="4">
    <source>
        <dbReference type="SAM" id="SignalP"/>
    </source>
</evidence>
<evidence type="ECO:0000313" key="6">
    <source>
        <dbReference type="EMBL" id="SMX62383.1"/>
    </source>
</evidence>
<dbReference type="EMBL" id="FXYY01000001">
    <property type="protein sequence ID" value="SMX62383.1"/>
    <property type="molecule type" value="Genomic_DNA"/>
</dbReference>
<dbReference type="PANTHER" id="PTHR30483:SF6">
    <property type="entry name" value="PERIPLASMIC BINDING PROTEIN OF ABC TRANSPORTER FOR NATURAL AMINO ACIDS"/>
    <property type="match status" value="1"/>
</dbReference>
<feature type="region of interest" description="Disordered" evidence="3">
    <location>
        <begin position="172"/>
        <end position="223"/>
    </location>
</feature>
<reference evidence="6 7" key="1">
    <citation type="submission" date="2017-03" db="EMBL/GenBank/DDBJ databases">
        <authorList>
            <person name="Afonso C.L."/>
            <person name="Miller P.J."/>
            <person name="Scott M.A."/>
            <person name="Spackman E."/>
            <person name="Goraichik I."/>
            <person name="Dimitrov K.M."/>
            <person name="Suarez D.L."/>
            <person name="Swayne D.E."/>
        </authorList>
    </citation>
    <scope>NUCLEOTIDE SEQUENCE [LARGE SCALE GENOMIC DNA]</scope>
    <source>
        <strain evidence="6 7">ATCC 9172</strain>
    </source>
</reference>
<dbReference type="InterPro" id="IPR028082">
    <property type="entry name" value="Peripla_BP_I"/>
</dbReference>
<organism evidence="6 7">
    <name type="scientific">Brevibacterium linens ATCC 9172</name>
    <dbReference type="NCBI Taxonomy" id="1255617"/>
    <lineage>
        <taxon>Bacteria</taxon>
        <taxon>Bacillati</taxon>
        <taxon>Actinomycetota</taxon>
        <taxon>Actinomycetes</taxon>
        <taxon>Micrococcales</taxon>
        <taxon>Brevibacteriaceae</taxon>
        <taxon>Brevibacterium</taxon>
    </lineage>
</organism>
<evidence type="ECO:0000259" key="5">
    <source>
        <dbReference type="Pfam" id="PF13458"/>
    </source>
</evidence>
<dbReference type="SUPFAM" id="SSF53822">
    <property type="entry name" value="Periplasmic binding protein-like I"/>
    <property type="match status" value="1"/>
</dbReference>